<dbReference type="Pfam" id="PF06568">
    <property type="entry name" value="YjiS-like"/>
    <property type="match status" value="1"/>
</dbReference>
<evidence type="ECO:0000313" key="2">
    <source>
        <dbReference type="EMBL" id="SMC80923.1"/>
    </source>
</evidence>
<reference evidence="2 3" key="1">
    <citation type="submission" date="2017-04" db="EMBL/GenBank/DDBJ databases">
        <authorList>
            <person name="Afonso C.L."/>
            <person name="Miller P.J."/>
            <person name="Scott M.A."/>
            <person name="Spackman E."/>
            <person name="Goraichik I."/>
            <person name="Dimitrov K.M."/>
            <person name="Suarez D.L."/>
            <person name="Swayne D.E."/>
        </authorList>
    </citation>
    <scope>NUCLEOTIDE SEQUENCE [LARGE SCALE GENOMIC DNA]</scope>
    <source>
        <strain evidence="2 3">CGMCC 1.12644</strain>
    </source>
</reference>
<dbReference type="STRING" id="1387277.SAMN06295998_10693"/>
<organism evidence="2 3">
    <name type="scientific">Primorskyibacter flagellatus</name>
    <dbReference type="NCBI Taxonomy" id="1387277"/>
    <lineage>
        <taxon>Bacteria</taxon>
        <taxon>Pseudomonadati</taxon>
        <taxon>Pseudomonadota</taxon>
        <taxon>Alphaproteobacteria</taxon>
        <taxon>Rhodobacterales</taxon>
        <taxon>Roseobacteraceae</taxon>
        <taxon>Primorskyibacter</taxon>
    </lineage>
</organism>
<evidence type="ECO:0000259" key="1">
    <source>
        <dbReference type="Pfam" id="PF06568"/>
    </source>
</evidence>
<feature type="domain" description="YjiS-like" evidence="1">
    <location>
        <begin position="31"/>
        <end position="62"/>
    </location>
</feature>
<gene>
    <name evidence="2" type="ORF">SAMN06295998_10693</name>
</gene>
<dbReference type="EMBL" id="FWYD01000006">
    <property type="protein sequence ID" value="SMC80923.1"/>
    <property type="molecule type" value="Genomic_DNA"/>
</dbReference>
<proteinExistence type="predicted"/>
<dbReference type="InterPro" id="IPR009506">
    <property type="entry name" value="YjiS-like"/>
</dbReference>
<keyword evidence="3" id="KW-1185">Reference proteome</keyword>
<name>A0A1W2C6Z5_9RHOB</name>
<dbReference type="AlphaFoldDB" id="A0A1W2C6Z5"/>
<evidence type="ECO:0000313" key="3">
    <source>
        <dbReference type="Proteomes" id="UP000192330"/>
    </source>
</evidence>
<sequence length="69" mass="7607">MPVIDTTRTHFHTVLLADRVGQVLANAYAGIKGWNEERQTRKVLSSLSDTELADIGLTRGEINSVARGR</sequence>
<dbReference type="RefSeq" id="WP_084352989.1">
    <property type="nucleotide sequence ID" value="NZ_FWYD01000006.1"/>
</dbReference>
<protein>
    <submittedName>
        <fullName evidence="2">Uncharacterized conserved protein YjiS, DUF1127 family</fullName>
    </submittedName>
</protein>
<accession>A0A1W2C6Z5</accession>
<dbReference type="Proteomes" id="UP000192330">
    <property type="component" value="Unassembled WGS sequence"/>
</dbReference>
<dbReference type="OrthoDB" id="8116725at2"/>